<comment type="subcellular location">
    <subcellularLocation>
        <location evidence="5">Cell inner membrane</location>
        <topology evidence="5">Multi-pass membrane protein</topology>
    </subcellularLocation>
    <subcellularLocation>
        <location evidence="1">Membrane</location>
        <topology evidence="1">Multi-pass membrane protein</topology>
    </subcellularLocation>
</comment>
<dbReference type="RefSeq" id="WP_011494914.1">
    <property type="nucleotide sequence ID" value="NC_007954.1"/>
</dbReference>
<dbReference type="Proteomes" id="UP000001982">
    <property type="component" value="Chromosome"/>
</dbReference>
<dbReference type="GO" id="GO:0065002">
    <property type="term" value="P:intracellular protein transmembrane transport"/>
    <property type="evidence" value="ECO:0007669"/>
    <property type="project" value="TreeGrafter"/>
</dbReference>
<feature type="transmembrane region" description="Helical" evidence="5">
    <location>
        <begin position="193"/>
        <end position="210"/>
    </location>
</feature>
<sequence>MSQQLPLISHLLELRTKLLKAIASVLLVFIASVYWANDIYHYVAIPLMESLPENGSMIATDVAAPFFAPFKLTLILSFFLAIPYVLYQIWSFVAPGLYKHEKRLVMPLLLSSTLLFYAGIAFAYYIVFPVVFGFFASAAPEGVQVATDISSYLDFILKLFFAFGLAFEIPVAVVLLCWAGVTTPEDLQTKRPYIVVGAFVIGMLLTPPDIISQTMLAVPMLLLFEAGLFAAKFYRNNADDNQRDTTDIPKDEDSSDKDVTK</sequence>
<feature type="region of interest" description="Disordered" evidence="6">
    <location>
        <begin position="241"/>
        <end position="261"/>
    </location>
</feature>
<dbReference type="KEGG" id="sdn:Sden_0456"/>
<evidence type="ECO:0000313" key="8">
    <source>
        <dbReference type="Proteomes" id="UP000001982"/>
    </source>
</evidence>
<name>Q12S28_SHEDO</name>
<dbReference type="NCBIfam" id="TIGR00945">
    <property type="entry name" value="tatC"/>
    <property type="match status" value="1"/>
</dbReference>
<comment type="similarity">
    <text evidence="5">Belongs to the TatC family.</text>
</comment>
<comment type="function">
    <text evidence="5">Part of the twin-arginine translocation (Tat) system that transports large folded proteins containing a characteristic twin-arginine motif in their signal peptide across membranes. Together with TatB, TatC is part of a receptor directly interacting with Tat signal peptides.</text>
</comment>
<keyword evidence="5" id="KW-0811">Translocation</keyword>
<gene>
    <name evidence="5" type="primary">tatC</name>
    <name evidence="7" type="ordered locus">Sden_0456</name>
</gene>
<reference evidence="7 8" key="1">
    <citation type="submission" date="2006-03" db="EMBL/GenBank/DDBJ databases">
        <title>Complete sequence of Shewanella denitrificans OS217.</title>
        <authorList>
            <consortium name="US DOE Joint Genome Institute"/>
            <person name="Copeland A."/>
            <person name="Lucas S."/>
            <person name="Lapidus A."/>
            <person name="Barry K."/>
            <person name="Detter J.C."/>
            <person name="Glavina del Rio T."/>
            <person name="Hammon N."/>
            <person name="Israni S."/>
            <person name="Dalin E."/>
            <person name="Tice H."/>
            <person name="Pitluck S."/>
            <person name="Brettin T."/>
            <person name="Bruce D."/>
            <person name="Han C."/>
            <person name="Tapia R."/>
            <person name="Gilna P."/>
            <person name="Kiss H."/>
            <person name="Schmutz J."/>
            <person name="Larimer F."/>
            <person name="Land M."/>
            <person name="Hauser L."/>
            <person name="Kyrpides N."/>
            <person name="Lykidis A."/>
            <person name="Richardson P."/>
        </authorList>
    </citation>
    <scope>NUCLEOTIDE SEQUENCE [LARGE SCALE GENOMIC DNA]</scope>
    <source>
        <strain evidence="8">OS217 / ATCC BAA-1090 / DSM 15013</strain>
    </source>
</reference>
<feature type="transmembrane region" description="Helical" evidence="5">
    <location>
        <begin position="108"/>
        <end position="135"/>
    </location>
</feature>
<dbReference type="PANTHER" id="PTHR30371">
    <property type="entry name" value="SEC-INDEPENDENT PROTEIN TRANSLOCASE PROTEIN TATC"/>
    <property type="match status" value="1"/>
</dbReference>
<dbReference type="OrthoDB" id="9777044at2"/>
<feature type="transmembrane region" description="Helical" evidence="5">
    <location>
        <begin position="63"/>
        <end position="87"/>
    </location>
</feature>
<dbReference type="InterPro" id="IPR019820">
    <property type="entry name" value="Sec-indep_translocase_CS"/>
</dbReference>
<keyword evidence="5" id="KW-1003">Cell membrane</keyword>
<dbReference type="HOGENOM" id="CLU_031942_1_1_6"/>
<keyword evidence="8" id="KW-1185">Reference proteome</keyword>
<dbReference type="Pfam" id="PF00902">
    <property type="entry name" value="TatC"/>
    <property type="match status" value="1"/>
</dbReference>
<keyword evidence="4 5" id="KW-0472">Membrane</keyword>
<feature type="transmembrane region" description="Helical" evidence="5">
    <location>
        <begin position="216"/>
        <end position="234"/>
    </location>
</feature>
<evidence type="ECO:0000256" key="6">
    <source>
        <dbReference type="SAM" id="MobiDB-lite"/>
    </source>
</evidence>
<evidence type="ECO:0000256" key="5">
    <source>
        <dbReference type="HAMAP-Rule" id="MF_00902"/>
    </source>
</evidence>
<keyword evidence="5" id="KW-0813">Transport</keyword>
<dbReference type="HAMAP" id="MF_00902">
    <property type="entry name" value="TatC"/>
    <property type="match status" value="1"/>
</dbReference>
<keyword evidence="2 5" id="KW-0812">Transmembrane</keyword>
<dbReference type="GO" id="GO:0033281">
    <property type="term" value="C:TAT protein transport complex"/>
    <property type="evidence" value="ECO:0007669"/>
    <property type="project" value="UniProtKB-UniRule"/>
</dbReference>
<keyword evidence="3 5" id="KW-1133">Transmembrane helix</keyword>
<evidence type="ECO:0000256" key="4">
    <source>
        <dbReference type="ARBA" id="ARBA00023136"/>
    </source>
</evidence>
<dbReference type="EMBL" id="CP000302">
    <property type="protein sequence ID" value="ABE53748.1"/>
    <property type="molecule type" value="Genomic_DNA"/>
</dbReference>
<evidence type="ECO:0000313" key="7">
    <source>
        <dbReference type="EMBL" id="ABE53748.1"/>
    </source>
</evidence>
<dbReference type="PROSITE" id="PS01218">
    <property type="entry name" value="TATC"/>
    <property type="match status" value="1"/>
</dbReference>
<dbReference type="STRING" id="318161.Sden_0456"/>
<proteinExistence type="inferred from homology"/>
<evidence type="ECO:0000256" key="1">
    <source>
        <dbReference type="ARBA" id="ARBA00004141"/>
    </source>
</evidence>
<keyword evidence="5" id="KW-0997">Cell inner membrane</keyword>
<keyword evidence="5" id="KW-0653">Protein transport</keyword>
<evidence type="ECO:0000256" key="2">
    <source>
        <dbReference type="ARBA" id="ARBA00022692"/>
    </source>
</evidence>
<dbReference type="GO" id="GO:0009977">
    <property type="term" value="F:proton motive force dependent protein transmembrane transporter activity"/>
    <property type="evidence" value="ECO:0007669"/>
    <property type="project" value="TreeGrafter"/>
</dbReference>
<dbReference type="InterPro" id="IPR002033">
    <property type="entry name" value="TatC"/>
</dbReference>
<organism evidence="7 8">
    <name type="scientific">Shewanella denitrificans (strain OS217 / ATCC BAA-1090 / DSM 15013)</name>
    <dbReference type="NCBI Taxonomy" id="318161"/>
    <lineage>
        <taxon>Bacteria</taxon>
        <taxon>Pseudomonadati</taxon>
        <taxon>Pseudomonadota</taxon>
        <taxon>Gammaproteobacteria</taxon>
        <taxon>Alteromonadales</taxon>
        <taxon>Shewanellaceae</taxon>
        <taxon>Shewanella</taxon>
    </lineage>
</organism>
<feature type="transmembrane region" description="Helical" evidence="5">
    <location>
        <begin position="155"/>
        <end position="181"/>
    </location>
</feature>
<dbReference type="PRINTS" id="PR01840">
    <property type="entry name" value="TATCFAMILY"/>
</dbReference>
<dbReference type="PANTHER" id="PTHR30371:SF0">
    <property type="entry name" value="SEC-INDEPENDENT PROTEIN TRANSLOCASE PROTEIN TATC, CHLOROPLASTIC-RELATED"/>
    <property type="match status" value="1"/>
</dbReference>
<dbReference type="AlphaFoldDB" id="Q12S28"/>
<feature type="transmembrane region" description="Helical" evidence="5">
    <location>
        <begin position="21"/>
        <end position="43"/>
    </location>
</feature>
<dbReference type="eggNOG" id="COG0805">
    <property type="taxonomic scope" value="Bacteria"/>
</dbReference>
<protein>
    <recommendedName>
        <fullName evidence="5">Sec-independent protein translocase protein TatC</fullName>
    </recommendedName>
</protein>
<dbReference type="GO" id="GO:0043953">
    <property type="term" value="P:protein transport by the Tat complex"/>
    <property type="evidence" value="ECO:0007669"/>
    <property type="project" value="UniProtKB-UniRule"/>
</dbReference>
<accession>Q12S28</accession>
<comment type="subunit">
    <text evidence="5">The Tat system comprises two distinct complexes: a TatABC complex, containing multiple copies of TatA, TatB and TatC subunits, and a separate TatA complex, containing only TatA subunits. Substrates initially bind to the TatABC complex, which probably triggers association of the separate TatA complex to form the active translocon.</text>
</comment>
<evidence type="ECO:0000256" key="3">
    <source>
        <dbReference type="ARBA" id="ARBA00022989"/>
    </source>
</evidence>